<proteinExistence type="predicted"/>
<evidence type="ECO:0008006" key="3">
    <source>
        <dbReference type="Google" id="ProtNLM"/>
    </source>
</evidence>
<sequence length="213" mass="23610">MAIVELSCVVDGKGSLANGATGADESIGETCCVTLEPHREMELPSRSSPAMLLDRSAAKVMAVLLHHFVFSSTACVEIGDLLPWRFKPMRLSSPLPLSTTVIYTQHGRLRTSFKQPLTVHAADMEPNVNTKIRQQSVTKFLFKSESVLKLPSDLGYRNLCSKWVPKLLTRGMMQARKENCLDLIESYTGPASEAFKGVITCDETWVYHYDPSS</sequence>
<gene>
    <name evidence="1" type="ORF">LAZ67_X004027</name>
</gene>
<dbReference type="Proteomes" id="UP001235939">
    <property type="component" value="Chromosome X"/>
</dbReference>
<name>A0ABY6LVK3_9ARAC</name>
<protein>
    <recommendedName>
        <fullName evidence="3">Transposase</fullName>
    </recommendedName>
</protein>
<accession>A0ABY6LVK3</accession>
<organism evidence="1 2">
    <name type="scientific">Cordylochernes scorpioides</name>
    <dbReference type="NCBI Taxonomy" id="51811"/>
    <lineage>
        <taxon>Eukaryota</taxon>
        <taxon>Metazoa</taxon>
        <taxon>Ecdysozoa</taxon>
        <taxon>Arthropoda</taxon>
        <taxon>Chelicerata</taxon>
        <taxon>Arachnida</taxon>
        <taxon>Pseudoscorpiones</taxon>
        <taxon>Cheliferoidea</taxon>
        <taxon>Chernetidae</taxon>
        <taxon>Cordylochernes</taxon>
    </lineage>
</organism>
<evidence type="ECO:0000313" key="1">
    <source>
        <dbReference type="EMBL" id="UYV84924.1"/>
    </source>
</evidence>
<keyword evidence="2" id="KW-1185">Reference proteome</keyword>
<evidence type="ECO:0000313" key="2">
    <source>
        <dbReference type="Proteomes" id="UP001235939"/>
    </source>
</evidence>
<dbReference type="EMBL" id="CP092886">
    <property type="protein sequence ID" value="UYV84924.1"/>
    <property type="molecule type" value="Genomic_DNA"/>
</dbReference>
<reference evidence="1 2" key="1">
    <citation type="submission" date="2022-03" db="EMBL/GenBank/DDBJ databases">
        <title>A chromosomal length assembly of Cordylochernes scorpioides.</title>
        <authorList>
            <person name="Zeh D."/>
            <person name="Zeh J."/>
        </authorList>
    </citation>
    <scope>NUCLEOTIDE SEQUENCE [LARGE SCALE GENOMIC DNA]</scope>
    <source>
        <strain evidence="1">IN4F17</strain>
        <tissue evidence="1">Whole Body</tissue>
    </source>
</reference>